<feature type="compositionally biased region" description="Low complexity" evidence="1">
    <location>
        <begin position="197"/>
        <end position="207"/>
    </location>
</feature>
<evidence type="ECO:0000256" key="1">
    <source>
        <dbReference type="SAM" id="MobiDB-lite"/>
    </source>
</evidence>
<feature type="compositionally biased region" description="Polar residues" evidence="1">
    <location>
        <begin position="16"/>
        <end position="26"/>
    </location>
</feature>
<sequence>MEDIRQPQLTPPPTPSMSEQNCNFASGETHEPLFPSMEPEESLPIAAFDELNMEEPPCRVKTEPGQARSASTSRLLKSQPSDNVIDLTFDSDEDEPQNLKQRPSSNRAELQPSTLSASRTARRSLAAACKSNAASNIASSSQSVHASSSTIGYSRSNVAGRKPNPANSAVQAATRTKPIGVASSGQSVEILPASVASATPKAAPSSSIVRSAAPQRNTAVSEKDDSDDEIMEISFDEFKGSKVSKEQTTVSPPVRSQAAEVKLEPHLKSIEDTLNEGVADSGDASEMDDMDFQLAYPDEELPPLPAPPTENTAVKMEDSEDSAQDFDFTDAIIPYVFWFKDDNTGSSEKYCRFCELVGHDIPEFSSLDVNAMLRHVASDSHNMEENWGQTLQHRLDNNDPEVDKFLQFFD</sequence>
<feature type="region of interest" description="Disordered" evidence="1">
    <location>
        <begin position="197"/>
        <end position="228"/>
    </location>
</feature>
<accession>A0A9P5PWQ1</accession>
<dbReference type="EMBL" id="JADNRY010000046">
    <property type="protein sequence ID" value="KAF9069912.1"/>
    <property type="molecule type" value="Genomic_DNA"/>
</dbReference>
<dbReference type="AlphaFoldDB" id="A0A9P5PWQ1"/>
<feature type="compositionally biased region" description="Polar residues" evidence="1">
    <location>
        <begin position="98"/>
        <end position="112"/>
    </location>
</feature>
<protein>
    <submittedName>
        <fullName evidence="2">Uncharacterized protein</fullName>
    </submittedName>
</protein>
<name>A0A9P5PWQ1_9AGAR</name>
<proteinExistence type="predicted"/>
<comment type="caution">
    <text evidence="2">The sequence shown here is derived from an EMBL/GenBank/DDBJ whole genome shotgun (WGS) entry which is preliminary data.</text>
</comment>
<dbReference type="Proteomes" id="UP000772434">
    <property type="component" value="Unassembled WGS sequence"/>
</dbReference>
<gene>
    <name evidence="2" type="ORF">BDP27DRAFT_665173</name>
</gene>
<feature type="compositionally biased region" description="Low complexity" evidence="1">
    <location>
        <begin position="113"/>
        <end position="149"/>
    </location>
</feature>
<evidence type="ECO:0000313" key="3">
    <source>
        <dbReference type="Proteomes" id="UP000772434"/>
    </source>
</evidence>
<organism evidence="2 3">
    <name type="scientific">Rhodocollybia butyracea</name>
    <dbReference type="NCBI Taxonomy" id="206335"/>
    <lineage>
        <taxon>Eukaryota</taxon>
        <taxon>Fungi</taxon>
        <taxon>Dikarya</taxon>
        <taxon>Basidiomycota</taxon>
        <taxon>Agaricomycotina</taxon>
        <taxon>Agaricomycetes</taxon>
        <taxon>Agaricomycetidae</taxon>
        <taxon>Agaricales</taxon>
        <taxon>Marasmiineae</taxon>
        <taxon>Omphalotaceae</taxon>
        <taxon>Rhodocollybia</taxon>
    </lineage>
</organism>
<feature type="region of interest" description="Disordered" evidence="1">
    <location>
        <begin position="1"/>
        <end position="173"/>
    </location>
</feature>
<evidence type="ECO:0000313" key="2">
    <source>
        <dbReference type="EMBL" id="KAF9069912.1"/>
    </source>
</evidence>
<keyword evidence="3" id="KW-1185">Reference proteome</keyword>
<feature type="compositionally biased region" description="Polar residues" evidence="1">
    <location>
        <begin position="68"/>
        <end position="82"/>
    </location>
</feature>
<reference evidence="2" key="1">
    <citation type="submission" date="2020-11" db="EMBL/GenBank/DDBJ databases">
        <authorList>
            <consortium name="DOE Joint Genome Institute"/>
            <person name="Ahrendt S."/>
            <person name="Riley R."/>
            <person name="Andreopoulos W."/>
            <person name="Labutti K."/>
            <person name="Pangilinan J."/>
            <person name="Ruiz-Duenas F.J."/>
            <person name="Barrasa J.M."/>
            <person name="Sanchez-Garcia M."/>
            <person name="Camarero S."/>
            <person name="Miyauchi S."/>
            <person name="Serrano A."/>
            <person name="Linde D."/>
            <person name="Babiker R."/>
            <person name="Drula E."/>
            <person name="Ayuso-Fernandez I."/>
            <person name="Pacheco R."/>
            <person name="Padilla G."/>
            <person name="Ferreira P."/>
            <person name="Barriuso J."/>
            <person name="Kellner H."/>
            <person name="Castanera R."/>
            <person name="Alfaro M."/>
            <person name="Ramirez L."/>
            <person name="Pisabarro A.G."/>
            <person name="Kuo A."/>
            <person name="Tritt A."/>
            <person name="Lipzen A."/>
            <person name="He G."/>
            <person name="Yan M."/>
            <person name="Ng V."/>
            <person name="Cullen D."/>
            <person name="Martin F."/>
            <person name="Rosso M.-N."/>
            <person name="Henrissat B."/>
            <person name="Hibbett D."/>
            <person name="Martinez A.T."/>
            <person name="Grigoriev I.V."/>
        </authorList>
    </citation>
    <scope>NUCLEOTIDE SEQUENCE</scope>
    <source>
        <strain evidence="2">AH 40177</strain>
    </source>
</reference>
<feature type="region of interest" description="Disordered" evidence="1">
    <location>
        <begin position="241"/>
        <end position="266"/>
    </location>
</feature>